<dbReference type="EMBL" id="FRCR01000033">
    <property type="protein sequence ID" value="SHM94327.1"/>
    <property type="molecule type" value="Genomic_DNA"/>
</dbReference>
<dbReference type="RefSeq" id="WP_073258736.1">
    <property type="nucleotide sequence ID" value="NZ_FRCR01000033.1"/>
</dbReference>
<evidence type="ECO:0000313" key="2">
    <source>
        <dbReference type="Proteomes" id="UP000184375"/>
    </source>
</evidence>
<protein>
    <recommendedName>
        <fullName evidence="3">SnoaL-like domain-containing protein</fullName>
    </recommendedName>
</protein>
<proteinExistence type="predicted"/>
<dbReference type="AlphaFoldDB" id="A0A1M7MTA5"/>
<gene>
    <name evidence="1" type="ORF">SAMN05660826_02399</name>
</gene>
<name>A0A1M7MTA5_9FIRM</name>
<dbReference type="Proteomes" id="UP000184375">
    <property type="component" value="Unassembled WGS sequence"/>
</dbReference>
<dbReference type="OrthoDB" id="1730706at2"/>
<accession>A0A1M7MTA5</accession>
<dbReference type="Gene3D" id="3.10.450.50">
    <property type="match status" value="1"/>
</dbReference>
<evidence type="ECO:0000313" key="1">
    <source>
        <dbReference type="EMBL" id="SHM94327.1"/>
    </source>
</evidence>
<dbReference type="STRING" id="447595.SAMN05660826_02399"/>
<reference evidence="2" key="1">
    <citation type="submission" date="2016-11" db="EMBL/GenBank/DDBJ databases">
        <authorList>
            <person name="Varghese N."/>
            <person name="Submissions S."/>
        </authorList>
    </citation>
    <scope>NUCLEOTIDE SEQUENCE [LARGE SCALE GENOMIC DNA]</scope>
    <source>
        <strain evidence="2">DSM 18802</strain>
    </source>
</reference>
<organism evidence="1 2">
    <name type="scientific">Caldanaerovirga acetigignens</name>
    <dbReference type="NCBI Taxonomy" id="447595"/>
    <lineage>
        <taxon>Bacteria</taxon>
        <taxon>Bacillati</taxon>
        <taxon>Bacillota</taxon>
        <taxon>Clostridia</taxon>
        <taxon>Thermosediminibacterales</taxon>
        <taxon>Thermosediminibacteraceae</taxon>
        <taxon>Caldanaerovirga</taxon>
    </lineage>
</organism>
<sequence>MPTKNKLFTIVVLIVLVVSAFTFIQAKAPNEEEKGDIAEVIKRAAVLADEIYIQAKKHYKDRASTENKATIIENGKKALYEVFTDELAQRLYKSWVEDQFTNAVEGPDQIDSGVSSIEFKDLSISGNEAHVTVVLEKYITDRITKEGKRYIDWMQGKDIIKATLVKIDGKWKISEFTVEPDLDPEHIIQPE</sequence>
<keyword evidence="2" id="KW-1185">Reference proteome</keyword>
<evidence type="ECO:0008006" key="3">
    <source>
        <dbReference type="Google" id="ProtNLM"/>
    </source>
</evidence>